<keyword evidence="3" id="KW-1185">Reference proteome</keyword>
<dbReference type="Proteomes" id="UP000241690">
    <property type="component" value="Unassembled WGS sequence"/>
</dbReference>
<organism evidence="2 3">
    <name type="scientific">Trichoderma harzianum CBS 226.95</name>
    <dbReference type="NCBI Taxonomy" id="983964"/>
    <lineage>
        <taxon>Eukaryota</taxon>
        <taxon>Fungi</taxon>
        <taxon>Dikarya</taxon>
        <taxon>Ascomycota</taxon>
        <taxon>Pezizomycotina</taxon>
        <taxon>Sordariomycetes</taxon>
        <taxon>Hypocreomycetidae</taxon>
        <taxon>Hypocreales</taxon>
        <taxon>Hypocreaceae</taxon>
        <taxon>Trichoderma</taxon>
    </lineage>
</organism>
<evidence type="ECO:0000313" key="2">
    <source>
        <dbReference type="EMBL" id="PTB58225.1"/>
    </source>
</evidence>
<sequence length="108" mass="12212">MRALLQRGSVLSLCHWYIILIIRHRSVLRRFWTPDQWPTLCIMLPRLTDHRCLTPVRRAFLAAVCASHIPALAGGEPNGKKQYSERSRLLRGSTQADSSSAWPSGVFG</sequence>
<dbReference type="GeneID" id="36623123"/>
<reference evidence="2 3" key="1">
    <citation type="submission" date="2016-07" db="EMBL/GenBank/DDBJ databases">
        <title>Multiple horizontal gene transfer events from other fungi enriched the ability of initially mycotrophic Trichoderma (Ascomycota) to feed on dead plant biomass.</title>
        <authorList>
            <consortium name="DOE Joint Genome Institute"/>
            <person name="Aerts A."/>
            <person name="Atanasova L."/>
            <person name="Chenthamara K."/>
            <person name="Zhang J."/>
            <person name="Grujic M."/>
            <person name="Henrissat B."/>
            <person name="Kuo A."/>
            <person name="Salamov A."/>
            <person name="Lipzen A."/>
            <person name="Labutti K."/>
            <person name="Barry K."/>
            <person name="Miao Y."/>
            <person name="Rahimi M.J."/>
            <person name="Shen Q."/>
            <person name="Grigoriev I.V."/>
            <person name="Kubicek C.P."/>
            <person name="Druzhinina I.S."/>
        </authorList>
    </citation>
    <scope>NUCLEOTIDE SEQUENCE [LARGE SCALE GENOMIC DNA]</scope>
    <source>
        <strain evidence="2 3">CBS 226.95</strain>
    </source>
</reference>
<accession>A0A2T4AMC9</accession>
<protein>
    <submittedName>
        <fullName evidence="2">Uncharacterized protein</fullName>
    </submittedName>
</protein>
<dbReference type="RefSeq" id="XP_024777902.1">
    <property type="nucleotide sequence ID" value="XM_024914558.1"/>
</dbReference>
<name>A0A2T4AMC9_TRIHA</name>
<dbReference type="AlphaFoldDB" id="A0A2T4AMC9"/>
<feature type="region of interest" description="Disordered" evidence="1">
    <location>
        <begin position="71"/>
        <end position="108"/>
    </location>
</feature>
<proteinExistence type="predicted"/>
<evidence type="ECO:0000256" key="1">
    <source>
        <dbReference type="SAM" id="MobiDB-lite"/>
    </source>
</evidence>
<feature type="compositionally biased region" description="Polar residues" evidence="1">
    <location>
        <begin position="92"/>
        <end position="102"/>
    </location>
</feature>
<feature type="compositionally biased region" description="Basic and acidic residues" evidence="1">
    <location>
        <begin position="78"/>
        <end position="88"/>
    </location>
</feature>
<dbReference type="EMBL" id="KZ679677">
    <property type="protein sequence ID" value="PTB58225.1"/>
    <property type="molecule type" value="Genomic_DNA"/>
</dbReference>
<gene>
    <name evidence="2" type="ORF">M431DRAFT_360995</name>
</gene>
<evidence type="ECO:0000313" key="3">
    <source>
        <dbReference type="Proteomes" id="UP000241690"/>
    </source>
</evidence>